<keyword evidence="14" id="KW-1185">Reference proteome</keyword>
<evidence type="ECO:0000256" key="5">
    <source>
        <dbReference type="ARBA" id="ARBA00022519"/>
    </source>
</evidence>
<dbReference type="Gene3D" id="3.55.40.10">
    <property type="entry name" value="minor pseudopilin epsh domain"/>
    <property type="match status" value="1"/>
</dbReference>
<protein>
    <recommendedName>
        <fullName evidence="2">Type II secretion system protein H</fullName>
    </recommendedName>
    <alternativeName>
        <fullName evidence="10">General secretion pathway protein H</fullName>
    </alternativeName>
</protein>
<evidence type="ECO:0000256" key="1">
    <source>
        <dbReference type="ARBA" id="ARBA00004377"/>
    </source>
</evidence>
<evidence type="ECO:0000256" key="4">
    <source>
        <dbReference type="ARBA" id="ARBA00022481"/>
    </source>
</evidence>
<evidence type="ECO:0000256" key="3">
    <source>
        <dbReference type="ARBA" id="ARBA00022475"/>
    </source>
</evidence>
<name>A0A4R6TX52_9GAMM</name>
<dbReference type="InterPro" id="IPR022346">
    <property type="entry name" value="T2SS_GspH"/>
</dbReference>
<dbReference type="Proteomes" id="UP000294575">
    <property type="component" value="Unassembled WGS sequence"/>
</dbReference>
<evidence type="ECO:0000256" key="2">
    <source>
        <dbReference type="ARBA" id="ARBA00021549"/>
    </source>
</evidence>
<evidence type="ECO:0000256" key="9">
    <source>
        <dbReference type="ARBA" id="ARBA00025772"/>
    </source>
</evidence>
<dbReference type="GO" id="GO:0005886">
    <property type="term" value="C:plasma membrane"/>
    <property type="evidence" value="ECO:0007669"/>
    <property type="project" value="UniProtKB-SubCell"/>
</dbReference>
<keyword evidence="3" id="KW-1003">Cell membrane</keyword>
<evidence type="ECO:0000256" key="6">
    <source>
        <dbReference type="ARBA" id="ARBA00022692"/>
    </source>
</evidence>
<organism evidence="13 14">
    <name type="scientific">Thiopseudomonas denitrificans</name>
    <dbReference type="NCBI Taxonomy" id="1501432"/>
    <lineage>
        <taxon>Bacteria</taxon>
        <taxon>Pseudomonadati</taxon>
        <taxon>Pseudomonadota</taxon>
        <taxon>Gammaproteobacteria</taxon>
        <taxon>Pseudomonadales</taxon>
        <taxon>Pseudomonadaceae</taxon>
        <taxon>Thiopseudomonas</taxon>
    </lineage>
</organism>
<gene>
    <name evidence="13" type="ORF">DFQ45_11088</name>
</gene>
<evidence type="ECO:0000256" key="11">
    <source>
        <dbReference type="SAM" id="Phobius"/>
    </source>
</evidence>
<accession>A0A4R6TX52</accession>
<evidence type="ECO:0000259" key="12">
    <source>
        <dbReference type="Pfam" id="PF12019"/>
    </source>
</evidence>
<evidence type="ECO:0000313" key="13">
    <source>
        <dbReference type="EMBL" id="TDQ36873.1"/>
    </source>
</evidence>
<keyword evidence="6 11" id="KW-0812">Transmembrane</keyword>
<dbReference type="Pfam" id="PF07963">
    <property type="entry name" value="N_methyl"/>
    <property type="match status" value="1"/>
</dbReference>
<dbReference type="AlphaFoldDB" id="A0A4R6TX52"/>
<proteinExistence type="inferred from homology"/>
<evidence type="ECO:0000256" key="10">
    <source>
        <dbReference type="ARBA" id="ARBA00030775"/>
    </source>
</evidence>
<dbReference type="Pfam" id="PF12019">
    <property type="entry name" value="GspH"/>
    <property type="match status" value="1"/>
</dbReference>
<dbReference type="InterPro" id="IPR045584">
    <property type="entry name" value="Pilin-like"/>
</dbReference>
<sequence>MHTREQGITLVELLIVIALLTVIAQVALPAWQTFIMKNRSQALQHSVERAVHLARSRAVTGRTTIELCGSRNGENCSSDWSSGWLMQAVPPGRQAEPPEQVTQLDPRHLQLQWAGFRPKIAFNASGYSAASNGRFFVCRDHAIDWQLILNRQGRLRRGSVRENREQDHRCAR</sequence>
<keyword evidence="4" id="KW-0488">Methylation</keyword>
<evidence type="ECO:0000313" key="14">
    <source>
        <dbReference type="Proteomes" id="UP000294575"/>
    </source>
</evidence>
<comment type="similarity">
    <text evidence="9">Belongs to the GSP H family.</text>
</comment>
<comment type="caution">
    <text evidence="13">The sequence shown here is derived from an EMBL/GenBank/DDBJ whole genome shotgun (WGS) entry which is preliminary data.</text>
</comment>
<evidence type="ECO:0000256" key="7">
    <source>
        <dbReference type="ARBA" id="ARBA00022989"/>
    </source>
</evidence>
<feature type="transmembrane region" description="Helical" evidence="11">
    <location>
        <begin position="7"/>
        <end position="31"/>
    </location>
</feature>
<comment type="subcellular location">
    <subcellularLocation>
        <location evidence="1">Cell inner membrane</location>
        <topology evidence="1">Single-pass membrane protein</topology>
    </subcellularLocation>
</comment>
<keyword evidence="5" id="KW-0997">Cell inner membrane</keyword>
<feature type="domain" description="General secretion pathway GspH" evidence="12">
    <location>
        <begin position="47"/>
        <end position="153"/>
    </location>
</feature>
<dbReference type="EMBL" id="SNYK01000010">
    <property type="protein sequence ID" value="TDQ36873.1"/>
    <property type="molecule type" value="Genomic_DNA"/>
</dbReference>
<reference evidence="13 14" key="1">
    <citation type="submission" date="2019-03" db="EMBL/GenBank/DDBJ databases">
        <title>Genomic Encyclopedia of Type Strains, Phase IV (KMG-IV): sequencing the most valuable type-strain genomes for metagenomic binning, comparative biology and taxonomic classification.</title>
        <authorList>
            <person name="Goeker M."/>
        </authorList>
    </citation>
    <scope>NUCLEOTIDE SEQUENCE [LARGE SCALE GENOMIC DNA]</scope>
    <source>
        <strain evidence="13 14">DSM 28679</strain>
    </source>
</reference>
<dbReference type="SUPFAM" id="SSF54523">
    <property type="entry name" value="Pili subunits"/>
    <property type="match status" value="1"/>
</dbReference>
<dbReference type="InterPro" id="IPR012902">
    <property type="entry name" value="N_methyl_site"/>
</dbReference>
<keyword evidence="8 11" id="KW-0472">Membrane</keyword>
<dbReference type="GO" id="GO:0015628">
    <property type="term" value="P:protein secretion by the type II secretion system"/>
    <property type="evidence" value="ECO:0007669"/>
    <property type="project" value="InterPro"/>
</dbReference>
<dbReference type="RefSeq" id="WP_166627881.1">
    <property type="nucleotide sequence ID" value="NZ_LNJZ01000009.1"/>
</dbReference>
<keyword evidence="7 11" id="KW-1133">Transmembrane helix</keyword>
<evidence type="ECO:0000256" key="8">
    <source>
        <dbReference type="ARBA" id="ARBA00023136"/>
    </source>
</evidence>
<dbReference type="GO" id="GO:0015627">
    <property type="term" value="C:type II protein secretion system complex"/>
    <property type="evidence" value="ECO:0007669"/>
    <property type="project" value="InterPro"/>
</dbReference>